<dbReference type="EMBL" id="SHNP01000008">
    <property type="protein sequence ID" value="MCX2975472.1"/>
    <property type="molecule type" value="Genomic_DNA"/>
</dbReference>
<dbReference type="EC" id="1.3.1.87" evidence="3"/>
<dbReference type="PANTHER" id="PTHR43008:SF4">
    <property type="entry name" value="CHAIN DEHYDROGENASE, PUTATIVE (AFU_ORTHOLOGUE AFUA_4G08710)-RELATED"/>
    <property type="match status" value="1"/>
</dbReference>
<protein>
    <submittedName>
        <fullName evidence="3">3-(Cis-5,6-dihydroxycyclohexa-1, 3-dien-1-yl)propanoate dehydrogenase</fullName>
        <ecNumber evidence="3">1.3.1.87</ecNumber>
    </submittedName>
</protein>
<dbReference type="InterPro" id="IPR036291">
    <property type="entry name" value="NAD(P)-bd_dom_sf"/>
</dbReference>
<dbReference type="RefSeq" id="WP_279254111.1">
    <property type="nucleotide sequence ID" value="NZ_SHNP01000008.1"/>
</dbReference>
<reference evidence="3" key="1">
    <citation type="submission" date="2019-02" db="EMBL/GenBank/DDBJ databases">
        <authorList>
            <person name="Li S.-H."/>
        </authorList>
    </citation>
    <scope>NUCLEOTIDE SEQUENCE</scope>
    <source>
        <strain evidence="3">IMCC8485</strain>
    </source>
</reference>
<dbReference type="PRINTS" id="PR00081">
    <property type="entry name" value="GDHRDH"/>
</dbReference>
<dbReference type="Pfam" id="PF00106">
    <property type="entry name" value="adh_short"/>
    <property type="match status" value="1"/>
</dbReference>
<dbReference type="PROSITE" id="PS00061">
    <property type="entry name" value="ADH_SHORT"/>
    <property type="match status" value="1"/>
</dbReference>
<dbReference type="Gene3D" id="3.40.50.720">
    <property type="entry name" value="NAD(P)-binding Rossmann-like Domain"/>
    <property type="match status" value="1"/>
</dbReference>
<accession>A0ABT3SZR0</accession>
<dbReference type="SUPFAM" id="SSF51735">
    <property type="entry name" value="NAD(P)-binding Rossmann-fold domains"/>
    <property type="match status" value="1"/>
</dbReference>
<dbReference type="GO" id="GO:0018498">
    <property type="term" value="F:2,3-dihydroxy-2,3-dihydro-phenylpropionate dehydrogenase activity"/>
    <property type="evidence" value="ECO:0007669"/>
    <property type="project" value="UniProtKB-EC"/>
</dbReference>
<proteinExistence type="inferred from homology"/>
<keyword evidence="2 3" id="KW-0560">Oxidoreductase</keyword>
<evidence type="ECO:0000313" key="4">
    <source>
        <dbReference type="Proteomes" id="UP001143307"/>
    </source>
</evidence>
<gene>
    <name evidence="3" type="primary">hcaB</name>
    <name evidence="3" type="ORF">EYC87_17975</name>
</gene>
<comment type="similarity">
    <text evidence="1">Belongs to the short-chain dehydrogenases/reductases (SDR) family.</text>
</comment>
<dbReference type="PANTHER" id="PTHR43008">
    <property type="entry name" value="BENZIL REDUCTASE"/>
    <property type="match status" value="1"/>
</dbReference>
<evidence type="ECO:0000313" key="3">
    <source>
        <dbReference type="EMBL" id="MCX2975472.1"/>
    </source>
</evidence>
<dbReference type="Proteomes" id="UP001143307">
    <property type="component" value="Unassembled WGS sequence"/>
</dbReference>
<dbReference type="InterPro" id="IPR020904">
    <property type="entry name" value="Sc_DH/Rdtase_CS"/>
</dbReference>
<sequence length="264" mass="27701">MRLENQVALVTGGGTGIGRAVVERFINEGATVGVMVKEQTHADDLTTTFGDKVVVSVGDVRKFEDNQRAVDSVVSTYGKLDCFVANAGIWDYMGSLQEQDATTIENSYAELFDINVKGYVLGAKAALPALKKSRGSMIFTASSSSYFTGGGGFLYVATKHAVQGLIKALAWELAPEIRVNGVAPGGTLTNLSGPASTGMDTVHMLDAPGIEELIAGITPLGIPAQPEDHAGIFVLLASREDGRYMTGTTILSDGGIGVGKRPEE</sequence>
<comment type="caution">
    <text evidence="3">The sequence shown here is derived from an EMBL/GenBank/DDBJ whole genome shotgun (WGS) entry which is preliminary data.</text>
</comment>
<keyword evidence="4" id="KW-1185">Reference proteome</keyword>
<organism evidence="3 4">
    <name type="scientific">Candidatus Seongchinamella marina</name>
    <dbReference type="NCBI Taxonomy" id="2518990"/>
    <lineage>
        <taxon>Bacteria</taxon>
        <taxon>Pseudomonadati</taxon>
        <taxon>Pseudomonadota</taxon>
        <taxon>Gammaproteobacteria</taxon>
        <taxon>Cellvibrionales</taxon>
        <taxon>Halieaceae</taxon>
        <taxon>Seongchinamella</taxon>
    </lineage>
</organism>
<dbReference type="InterPro" id="IPR002347">
    <property type="entry name" value="SDR_fam"/>
</dbReference>
<name>A0ABT3SZR0_9GAMM</name>
<evidence type="ECO:0000256" key="1">
    <source>
        <dbReference type="ARBA" id="ARBA00006484"/>
    </source>
</evidence>
<dbReference type="NCBIfam" id="NF004849">
    <property type="entry name" value="PRK06200.1"/>
    <property type="match status" value="1"/>
</dbReference>
<evidence type="ECO:0000256" key="2">
    <source>
        <dbReference type="ARBA" id="ARBA00023002"/>
    </source>
</evidence>